<dbReference type="Gene3D" id="3.30.70.1230">
    <property type="entry name" value="Nucleotide cyclase"/>
    <property type="match status" value="1"/>
</dbReference>
<evidence type="ECO:0000256" key="1">
    <source>
        <dbReference type="SAM" id="MobiDB-lite"/>
    </source>
</evidence>
<dbReference type="Pfam" id="PF19956">
    <property type="entry name" value="EAD2"/>
    <property type="match status" value="1"/>
</dbReference>
<protein>
    <recommendedName>
        <fullName evidence="2">Effector-associated domain-containing protein</fullName>
    </recommendedName>
</protein>
<dbReference type="Proteomes" id="UP001225605">
    <property type="component" value="Unassembled WGS sequence"/>
</dbReference>
<dbReference type="InterPro" id="IPR029787">
    <property type="entry name" value="Nucleotide_cyclase"/>
</dbReference>
<sequence length="312" mass="34116">MGSDALHRSFVVVDVEGYGDPTRTSPHRGAAREGMYRVLMTAFAECGLPWDDESVDDAGDAVLVLLPADVPKNHLVERLPERLAAALRRHNHVHADGARLRMRLAVHAGEVHYDDRGRTSEEMIFTYRILDAPAAKLALRADPSATLALVVSDEFYRSVVRHDPAARPGDFERVGVRVKEVDTHVWLRLVDGRTLGNGSAGPVDTRPAPTGRRPPGPDRLGLAEMSRIVDVLLGTPGFRTPAERDLLLTFLPFAGAIGRHPANRPDVMSILLTSQDYPNGVERLVECARMFAEGSTAMAELDSLMADRRPGA</sequence>
<feature type="compositionally biased region" description="Low complexity" evidence="1">
    <location>
        <begin position="204"/>
        <end position="218"/>
    </location>
</feature>
<comment type="caution">
    <text evidence="3">The sequence shown here is derived from an EMBL/GenBank/DDBJ whole genome shotgun (WGS) entry which is preliminary data.</text>
</comment>
<dbReference type="InterPro" id="IPR045431">
    <property type="entry name" value="EAD2"/>
</dbReference>
<evidence type="ECO:0000313" key="4">
    <source>
        <dbReference type="Proteomes" id="UP001225605"/>
    </source>
</evidence>
<feature type="domain" description="Effector-associated" evidence="2">
    <location>
        <begin position="229"/>
        <end position="306"/>
    </location>
</feature>
<proteinExistence type="predicted"/>
<keyword evidence="4" id="KW-1185">Reference proteome</keyword>
<name>A0ABU0WXK0_9PSEU</name>
<accession>A0ABU0WXK0</accession>
<dbReference type="RefSeq" id="WP_306745225.1">
    <property type="nucleotide sequence ID" value="NZ_NSDM01000003.1"/>
</dbReference>
<dbReference type="EMBL" id="NSDM01000003">
    <property type="protein sequence ID" value="MDQ2584102.1"/>
    <property type="molecule type" value="Genomic_DNA"/>
</dbReference>
<reference evidence="3 4" key="1">
    <citation type="submission" date="2017-06" db="EMBL/GenBank/DDBJ databases">
        <title>Cultured bacterium strain Saccharothrix yanglingensis Hhs.015.</title>
        <authorList>
            <person name="Xia Y."/>
        </authorList>
    </citation>
    <scope>NUCLEOTIDE SEQUENCE [LARGE SCALE GENOMIC DNA]</scope>
    <source>
        <strain evidence="3 4">Hhs.015</strain>
    </source>
</reference>
<feature type="region of interest" description="Disordered" evidence="1">
    <location>
        <begin position="197"/>
        <end position="218"/>
    </location>
</feature>
<evidence type="ECO:0000259" key="2">
    <source>
        <dbReference type="Pfam" id="PF19956"/>
    </source>
</evidence>
<organism evidence="3 4">
    <name type="scientific">Saccharothrix yanglingensis</name>
    <dbReference type="NCBI Taxonomy" id="659496"/>
    <lineage>
        <taxon>Bacteria</taxon>
        <taxon>Bacillati</taxon>
        <taxon>Actinomycetota</taxon>
        <taxon>Actinomycetes</taxon>
        <taxon>Pseudonocardiales</taxon>
        <taxon>Pseudonocardiaceae</taxon>
        <taxon>Saccharothrix</taxon>
    </lineage>
</organism>
<gene>
    <name evidence="3" type="ORF">CKY47_08935</name>
</gene>
<evidence type="ECO:0000313" key="3">
    <source>
        <dbReference type="EMBL" id="MDQ2584102.1"/>
    </source>
</evidence>